<dbReference type="RefSeq" id="WP_406790223.1">
    <property type="nucleotide sequence ID" value="NZ_JBJHZX010000001.1"/>
</dbReference>
<dbReference type="InterPro" id="IPR013786">
    <property type="entry name" value="AcylCoA_DH/ox_N"/>
</dbReference>
<evidence type="ECO:0000256" key="5">
    <source>
        <dbReference type="RuleBase" id="RU362125"/>
    </source>
</evidence>
<dbReference type="Pfam" id="PF00441">
    <property type="entry name" value="Acyl-CoA_dh_1"/>
    <property type="match status" value="1"/>
</dbReference>
<reference evidence="9 10" key="1">
    <citation type="submission" date="2024-11" db="EMBL/GenBank/DDBJ databases">
        <authorList>
            <person name="Heng Y.C."/>
            <person name="Lim A.C.H."/>
            <person name="Lee J.K.Y."/>
            <person name="Kittelmann S."/>
        </authorList>
    </citation>
    <scope>NUCLEOTIDE SEQUENCE [LARGE SCALE GENOMIC DNA]</scope>
    <source>
        <strain evidence="9 10">WILCCON 0269</strain>
    </source>
</reference>
<dbReference type="PROSITE" id="PS00073">
    <property type="entry name" value="ACYL_COA_DH_2"/>
    <property type="match status" value="1"/>
</dbReference>
<dbReference type="InterPro" id="IPR006091">
    <property type="entry name" value="Acyl-CoA_Oxase/DH_mid-dom"/>
</dbReference>
<dbReference type="PANTHER" id="PTHR43884:SF12">
    <property type="entry name" value="ISOVALERYL-COA DEHYDROGENASE, MITOCHONDRIAL-RELATED"/>
    <property type="match status" value="1"/>
</dbReference>
<comment type="caution">
    <text evidence="9">The sequence shown here is derived from an EMBL/GenBank/DDBJ whole genome shotgun (WGS) entry which is preliminary data.</text>
</comment>
<feature type="domain" description="Acyl-CoA dehydrogenase/oxidase C-terminal" evidence="6">
    <location>
        <begin position="229"/>
        <end position="377"/>
    </location>
</feature>
<evidence type="ECO:0000256" key="1">
    <source>
        <dbReference type="ARBA" id="ARBA00001974"/>
    </source>
</evidence>
<evidence type="ECO:0000313" key="9">
    <source>
        <dbReference type="EMBL" id="MFL0194102.1"/>
    </source>
</evidence>
<proteinExistence type="inferred from homology"/>
<dbReference type="Gene3D" id="2.40.110.10">
    <property type="entry name" value="Butyryl-CoA Dehydrogenase, subunit A, domain 2"/>
    <property type="match status" value="1"/>
</dbReference>
<comment type="similarity">
    <text evidence="2 5">Belongs to the acyl-CoA dehydrogenase family.</text>
</comment>
<keyword evidence="4 5" id="KW-0274">FAD</keyword>
<dbReference type="Pfam" id="PF02771">
    <property type="entry name" value="Acyl-CoA_dh_N"/>
    <property type="match status" value="1"/>
</dbReference>
<dbReference type="InterPro" id="IPR037069">
    <property type="entry name" value="AcylCoA_DH/ox_N_sf"/>
</dbReference>
<dbReference type="EMBL" id="JBJHZX010000001">
    <property type="protein sequence ID" value="MFL0194102.1"/>
    <property type="molecule type" value="Genomic_DNA"/>
</dbReference>
<evidence type="ECO:0000313" key="10">
    <source>
        <dbReference type="Proteomes" id="UP001623660"/>
    </source>
</evidence>
<dbReference type="CDD" id="cd01158">
    <property type="entry name" value="SCAD_SBCAD"/>
    <property type="match status" value="1"/>
</dbReference>
<gene>
    <name evidence="9" type="ORF">ACJDU8_00640</name>
</gene>
<keyword evidence="10" id="KW-1185">Reference proteome</keyword>
<dbReference type="Gene3D" id="1.20.140.10">
    <property type="entry name" value="Butyryl-CoA Dehydrogenase, subunit A, domain 3"/>
    <property type="match status" value="1"/>
</dbReference>
<comment type="cofactor">
    <cofactor evidence="1 5">
        <name>FAD</name>
        <dbReference type="ChEBI" id="CHEBI:57692"/>
    </cofactor>
</comment>
<evidence type="ECO:0000259" key="7">
    <source>
        <dbReference type="Pfam" id="PF02770"/>
    </source>
</evidence>
<dbReference type="SUPFAM" id="SSF47203">
    <property type="entry name" value="Acyl-CoA dehydrogenase C-terminal domain-like"/>
    <property type="match status" value="1"/>
</dbReference>
<evidence type="ECO:0000256" key="3">
    <source>
        <dbReference type="ARBA" id="ARBA00022630"/>
    </source>
</evidence>
<keyword evidence="3 5" id="KW-0285">Flavoprotein</keyword>
<evidence type="ECO:0000259" key="8">
    <source>
        <dbReference type="Pfam" id="PF02771"/>
    </source>
</evidence>
<dbReference type="Gene3D" id="1.10.540.10">
    <property type="entry name" value="Acyl-CoA dehydrogenase/oxidase, N-terminal domain"/>
    <property type="match status" value="1"/>
</dbReference>
<accession>A0ABW8SEG1</accession>
<dbReference type="InterPro" id="IPR036250">
    <property type="entry name" value="AcylCo_DH-like_C"/>
</dbReference>
<protein>
    <submittedName>
        <fullName evidence="9">Acyl-CoA dehydrogenase</fullName>
    </submittedName>
</protein>
<evidence type="ECO:0000256" key="4">
    <source>
        <dbReference type="ARBA" id="ARBA00022827"/>
    </source>
</evidence>
<dbReference type="InterPro" id="IPR009100">
    <property type="entry name" value="AcylCoA_DH/oxidase_NM_dom_sf"/>
</dbReference>
<keyword evidence="5" id="KW-0560">Oxidoreductase</keyword>
<organism evidence="9 10">
    <name type="scientific">Candidatus Clostridium eludens</name>
    <dbReference type="NCBI Taxonomy" id="3381663"/>
    <lineage>
        <taxon>Bacteria</taxon>
        <taxon>Bacillati</taxon>
        <taxon>Bacillota</taxon>
        <taxon>Clostridia</taxon>
        <taxon>Eubacteriales</taxon>
        <taxon>Clostridiaceae</taxon>
        <taxon>Clostridium</taxon>
    </lineage>
</organism>
<dbReference type="InterPro" id="IPR006089">
    <property type="entry name" value="Acyl-CoA_DH_CS"/>
</dbReference>
<dbReference type="PIRSF" id="PIRSF016578">
    <property type="entry name" value="HsaA"/>
    <property type="match status" value="1"/>
</dbReference>
<dbReference type="Proteomes" id="UP001623660">
    <property type="component" value="Unassembled WGS sequence"/>
</dbReference>
<feature type="domain" description="Acyl-CoA dehydrogenase/oxidase N-terminal" evidence="8">
    <location>
        <begin position="6"/>
        <end position="118"/>
    </location>
</feature>
<name>A0ABW8SEG1_9CLOT</name>
<sequence>MDFTLTREQQFVEQMVSEFAETEVKPLAAEVDETERFPQETVEKMARYGMLGIPFPVEYGGAGGDTLSYILTVEGLSKVCATTGVIVSAHTSLCATPIYQFGTEEQKQKYLIPLAKGEKLGAFGLTEPNAGTDASGQQTTAVLDGDNYILNGQKIFITNGGAADTFVVFAMTDRSKGNHGITAFIIEKGMPGFSIGKLEDKMGIRGSSTTELIFENCVVPKENMLGKEGKGFGIAMKTLDGGRIGIASQALGIAEGALDEAVAYLKERKQFGKALYKFQGLSWYAAELDTKIQAAKYLVYKAAVNKDKGVPYSVDAARAKLAAATVAMETTTKVVQLFGGYGYTKDYPVERMMRDAKITEIYEGTSEVQKMVIAANLFK</sequence>
<dbReference type="InterPro" id="IPR046373">
    <property type="entry name" value="Acyl-CoA_Oxase/DH_mid-dom_sf"/>
</dbReference>
<evidence type="ECO:0000259" key="6">
    <source>
        <dbReference type="Pfam" id="PF00441"/>
    </source>
</evidence>
<dbReference type="Pfam" id="PF02770">
    <property type="entry name" value="Acyl-CoA_dh_M"/>
    <property type="match status" value="1"/>
</dbReference>
<dbReference type="InterPro" id="IPR009075">
    <property type="entry name" value="AcylCo_DH/oxidase_C"/>
</dbReference>
<evidence type="ECO:0000256" key="2">
    <source>
        <dbReference type="ARBA" id="ARBA00009347"/>
    </source>
</evidence>
<dbReference type="PROSITE" id="PS00072">
    <property type="entry name" value="ACYL_COA_DH_1"/>
    <property type="match status" value="1"/>
</dbReference>
<dbReference type="SUPFAM" id="SSF56645">
    <property type="entry name" value="Acyl-CoA dehydrogenase NM domain-like"/>
    <property type="match status" value="1"/>
</dbReference>
<feature type="domain" description="Acyl-CoA oxidase/dehydrogenase middle" evidence="7">
    <location>
        <begin position="122"/>
        <end position="217"/>
    </location>
</feature>
<dbReference type="PANTHER" id="PTHR43884">
    <property type="entry name" value="ACYL-COA DEHYDROGENASE"/>
    <property type="match status" value="1"/>
</dbReference>